<reference evidence="5 6" key="1">
    <citation type="journal article" date="2015" name="ISME J.">
        <title>Elemental sulfur and acetate can support life of a novel strictly anaerobic haloarchaeon.</title>
        <authorList>
            <person name="Sorokin D.Y."/>
            <person name="Kublanov I.V."/>
            <person name="Gavrilov S.N."/>
            <person name="Rojo D."/>
            <person name="Roman P."/>
            <person name="Golyshin P.N."/>
            <person name="Slepak V.Z."/>
            <person name="Smedile F."/>
            <person name="Ferrer M."/>
            <person name="Messina E."/>
            <person name="La Cono V."/>
            <person name="Yakimov M.M."/>
        </authorList>
    </citation>
    <scope>NUCLEOTIDE SEQUENCE [LARGE SCALE GENOMIC DNA]</scope>
    <source>
        <strain evidence="5 6">HSR2</strain>
    </source>
</reference>
<dbReference type="SMART" id="SM00893">
    <property type="entry name" value="ETF"/>
    <property type="match status" value="1"/>
</dbReference>
<keyword evidence="3" id="KW-0249">Electron transport</keyword>
<evidence type="ECO:0000256" key="1">
    <source>
        <dbReference type="ARBA" id="ARBA00007557"/>
    </source>
</evidence>
<dbReference type="Pfam" id="PF01012">
    <property type="entry name" value="ETF"/>
    <property type="match status" value="1"/>
</dbReference>
<dbReference type="PIRSF" id="PIRSF000090">
    <property type="entry name" value="Beta-ETF"/>
    <property type="match status" value="1"/>
</dbReference>
<dbReference type="InterPro" id="IPR014730">
    <property type="entry name" value="ETF_a/b_N"/>
</dbReference>
<sequence length="281" mass="30421">MGSGSQTFSTRRRNRWTMKILVTVKEVTDLAADFQIADAEIDETYLEYELNEWDAYAIETGVQLVEAGIADEVIVATIGPERAEESVRMALAKGADRAIRVWDDALAEQDLLDVATKAEIFASVVEAEEPEVVLTGVQANDDGFGATGVALAERLDYGWAAVVNALELDADEGGAHVRRELEGGLEELSDVTLPAVFTIQTGINQPRYASLRGIREAEAKEIERKTLSDLGITKADAASALQITDLFEPVAEREVAYFDGDPDEQVEQVADVLADSGVVGE</sequence>
<evidence type="ECO:0000313" key="5">
    <source>
        <dbReference type="EMBL" id="AKH96711.1"/>
    </source>
</evidence>
<dbReference type="InterPro" id="IPR012255">
    <property type="entry name" value="ETF_b"/>
</dbReference>
<dbReference type="PATRIC" id="fig|1604004.4.peg.213"/>
<dbReference type="PANTHER" id="PTHR21294:SF8">
    <property type="entry name" value="ELECTRON TRANSFER FLAVOPROTEIN SUBUNIT BETA"/>
    <property type="match status" value="1"/>
</dbReference>
<dbReference type="PANTHER" id="PTHR21294">
    <property type="entry name" value="ELECTRON TRANSFER FLAVOPROTEIN BETA-SUBUNIT"/>
    <property type="match status" value="1"/>
</dbReference>
<dbReference type="InterPro" id="IPR014729">
    <property type="entry name" value="Rossmann-like_a/b/a_fold"/>
</dbReference>
<evidence type="ECO:0000256" key="3">
    <source>
        <dbReference type="ARBA" id="ARBA00022982"/>
    </source>
</evidence>
<dbReference type="InterPro" id="IPR033948">
    <property type="entry name" value="ETF_beta_N"/>
</dbReference>
<dbReference type="AlphaFoldDB" id="A0A0F7P6E1"/>
<dbReference type="GO" id="GO:0009055">
    <property type="term" value="F:electron transfer activity"/>
    <property type="evidence" value="ECO:0007669"/>
    <property type="project" value="InterPro"/>
</dbReference>
<dbReference type="Gene3D" id="3.40.50.620">
    <property type="entry name" value="HUPs"/>
    <property type="match status" value="1"/>
</dbReference>
<dbReference type="HOGENOM" id="CLU_060196_1_1_2"/>
<keyword evidence="6" id="KW-1185">Reference proteome</keyword>
<evidence type="ECO:0000259" key="4">
    <source>
        <dbReference type="SMART" id="SM00893"/>
    </source>
</evidence>
<dbReference type="EMBL" id="CP008874">
    <property type="protein sequence ID" value="AKH96711.1"/>
    <property type="molecule type" value="Genomic_DNA"/>
</dbReference>
<dbReference type="Proteomes" id="UP000069906">
    <property type="component" value="Chromosome"/>
</dbReference>
<organism evidence="5 6">
    <name type="scientific">Halanaeroarchaeum sulfurireducens</name>
    <dbReference type="NCBI Taxonomy" id="1604004"/>
    <lineage>
        <taxon>Archaea</taxon>
        <taxon>Methanobacteriati</taxon>
        <taxon>Methanobacteriota</taxon>
        <taxon>Stenosarchaea group</taxon>
        <taxon>Halobacteria</taxon>
        <taxon>Halobacteriales</taxon>
        <taxon>Halobacteriaceae</taxon>
        <taxon>Halanaeroarchaeum</taxon>
    </lineage>
</organism>
<accession>A0A0F7P6E1</accession>
<dbReference type="CDD" id="cd01714">
    <property type="entry name" value="ETF_beta"/>
    <property type="match status" value="1"/>
</dbReference>
<gene>
    <name evidence="5" type="ORF">HLASF_0200</name>
</gene>
<dbReference type="SUPFAM" id="SSF52402">
    <property type="entry name" value="Adenine nucleotide alpha hydrolases-like"/>
    <property type="match status" value="1"/>
</dbReference>
<proteinExistence type="inferred from homology"/>
<feature type="domain" description="Electron transfer flavoprotein alpha/beta-subunit N-terminal" evidence="4">
    <location>
        <begin position="38"/>
        <end position="234"/>
    </location>
</feature>
<comment type="similarity">
    <text evidence="1">Belongs to the ETF beta-subunit/FixA family.</text>
</comment>
<evidence type="ECO:0000256" key="2">
    <source>
        <dbReference type="ARBA" id="ARBA00022448"/>
    </source>
</evidence>
<name>A0A0F7P6E1_9EURY</name>
<protein>
    <submittedName>
        <fullName evidence="5">Electron transfer flavoprotein subunit beta</fullName>
    </submittedName>
</protein>
<evidence type="ECO:0000313" key="6">
    <source>
        <dbReference type="Proteomes" id="UP000069906"/>
    </source>
</evidence>
<keyword evidence="2" id="KW-0813">Transport</keyword>
<dbReference type="KEGG" id="hsu:HLASF_0200"/>